<evidence type="ECO:0000313" key="1">
    <source>
        <dbReference type="EMBL" id="GFR10366.1"/>
    </source>
</evidence>
<dbReference type="Proteomes" id="UP000887116">
    <property type="component" value="Unassembled WGS sequence"/>
</dbReference>
<proteinExistence type="predicted"/>
<organism evidence="1 2">
    <name type="scientific">Trichonephila clavata</name>
    <name type="common">Joro spider</name>
    <name type="synonym">Nephila clavata</name>
    <dbReference type="NCBI Taxonomy" id="2740835"/>
    <lineage>
        <taxon>Eukaryota</taxon>
        <taxon>Metazoa</taxon>
        <taxon>Ecdysozoa</taxon>
        <taxon>Arthropoda</taxon>
        <taxon>Chelicerata</taxon>
        <taxon>Arachnida</taxon>
        <taxon>Araneae</taxon>
        <taxon>Araneomorphae</taxon>
        <taxon>Entelegynae</taxon>
        <taxon>Araneoidea</taxon>
        <taxon>Nephilidae</taxon>
        <taxon>Trichonephila</taxon>
    </lineage>
</organism>
<accession>A0A8X6GSC4</accession>
<name>A0A8X6GSC4_TRICU</name>
<comment type="caution">
    <text evidence="1">The sequence shown here is derived from an EMBL/GenBank/DDBJ whole genome shotgun (WGS) entry which is preliminary data.</text>
</comment>
<gene>
    <name evidence="1" type="ORF">TNCT_88841</name>
</gene>
<dbReference type="EMBL" id="BMAO01006669">
    <property type="protein sequence ID" value="GFR10366.1"/>
    <property type="molecule type" value="Genomic_DNA"/>
</dbReference>
<reference evidence="1" key="1">
    <citation type="submission" date="2020-07" db="EMBL/GenBank/DDBJ databases">
        <title>Multicomponent nature underlies the extraordinary mechanical properties of spider dragline silk.</title>
        <authorList>
            <person name="Kono N."/>
            <person name="Nakamura H."/>
            <person name="Mori M."/>
            <person name="Yoshida Y."/>
            <person name="Ohtoshi R."/>
            <person name="Malay A.D."/>
            <person name="Moran D.A.P."/>
            <person name="Tomita M."/>
            <person name="Numata K."/>
            <person name="Arakawa K."/>
        </authorList>
    </citation>
    <scope>NUCLEOTIDE SEQUENCE</scope>
</reference>
<sequence>MKSVSFHSMWDVPKDERRRAKHGKERALSVDCLLPVLVYDAQGLKKRKALLHTTPRDTEWKWRKRTMGRERRYVGIFRTFKISTRKINVNM</sequence>
<protein>
    <submittedName>
        <fullName evidence="1">Uncharacterized protein</fullName>
    </submittedName>
</protein>
<dbReference type="AlphaFoldDB" id="A0A8X6GSC4"/>
<evidence type="ECO:0000313" key="2">
    <source>
        <dbReference type="Proteomes" id="UP000887116"/>
    </source>
</evidence>
<keyword evidence="2" id="KW-1185">Reference proteome</keyword>
<dbReference type="OrthoDB" id="6434390at2759"/>